<evidence type="ECO:0000256" key="5">
    <source>
        <dbReference type="ARBA" id="ARBA00023077"/>
    </source>
</evidence>
<dbReference type="PROSITE" id="PS52016">
    <property type="entry name" value="TONB_DEPENDENT_REC_3"/>
    <property type="match status" value="1"/>
</dbReference>
<evidence type="ECO:0000256" key="8">
    <source>
        <dbReference type="PROSITE-ProRule" id="PRU01360"/>
    </source>
</evidence>
<evidence type="ECO:0000259" key="11">
    <source>
        <dbReference type="Pfam" id="PF07715"/>
    </source>
</evidence>
<evidence type="ECO:0000256" key="9">
    <source>
        <dbReference type="RuleBase" id="RU003357"/>
    </source>
</evidence>
<dbReference type="InterPro" id="IPR012910">
    <property type="entry name" value="Plug_dom"/>
</dbReference>
<dbReference type="InterPro" id="IPR023996">
    <property type="entry name" value="TonB-dep_OMP_SusC/RagA"/>
</dbReference>
<dbReference type="RefSeq" id="WP_345213240.1">
    <property type="nucleotide sequence ID" value="NZ_BAABFT010000015.1"/>
</dbReference>
<gene>
    <name evidence="12" type="ORF">GCM10023149_42960</name>
</gene>
<evidence type="ECO:0000256" key="1">
    <source>
        <dbReference type="ARBA" id="ARBA00004571"/>
    </source>
</evidence>
<dbReference type="SUPFAM" id="SSF56935">
    <property type="entry name" value="Porins"/>
    <property type="match status" value="1"/>
</dbReference>
<evidence type="ECO:0000313" key="13">
    <source>
        <dbReference type="Proteomes" id="UP001500582"/>
    </source>
</evidence>
<keyword evidence="3 8" id="KW-1134">Transmembrane beta strand</keyword>
<dbReference type="Gene3D" id="2.40.170.20">
    <property type="entry name" value="TonB-dependent receptor, beta-barrel domain"/>
    <property type="match status" value="1"/>
</dbReference>
<keyword evidence="5 9" id="KW-0798">TonB box</keyword>
<comment type="subcellular location">
    <subcellularLocation>
        <location evidence="1 8">Cell outer membrane</location>
        <topology evidence="1 8">Multi-pass membrane protein</topology>
    </subcellularLocation>
</comment>
<evidence type="ECO:0000256" key="2">
    <source>
        <dbReference type="ARBA" id="ARBA00022448"/>
    </source>
</evidence>
<evidence type="ECO:0000259" key="10">
    <source>
        <dbReference type="Pfam" id="PF00593"/>
    </source>
</evidence>
<dbReference type="Gene3D" id="2.170.130.10">
    <property type="entry name" value="TonB-dependent receptor, plug domain"/>
    <property type="match status" value="1"/>
</dbReference>
<name>A0ABP8H755_9SPHI</name>
<organism evidence="12 13">
    <name type="scientific">Mucilaginibacter gynuensis</name>
    <dbReference type="NCBI Taxonomy" id="1302236"/>
    <lineage>
        <taxon>Bacteria</taxon>
        <taxon>Pseudomonadati</taxon>
        <taxon>Bacteroidota</taxon>
        <taxon>Sphingobacteriia</taxon>
        <taxon>Sphingobacteriales</taxon>
        <taxon>Sphingobacteriaceae</taxon>
        <taxon>Mucilaginibacter</taxon>
    </lineage>
</organism>
<dbReference type="InterPro" id="IPR036942">
    <property type="entry name" value="Beta-barrel_TonB_sf"/>
</dbReference>
<keyword evidence="6 8" id="KW-0472">Membrane</keyword>
<dbReference type="Proteomes" id="UP001500582">
    <property type="component" value="Unassembled WGS sequence"/>
</dbReference>
<reference evidence="13" key="1">
    <citation type="journal article" date="2019" name="Int. J. Syst. Evol. Microbiol.">
        <title>The Global Catalogue of Microorganisms (GCM) 10K type strain sequencing project: providing services to taxonomists for standard genome sequencing and annotation.</title>
        <authorList>
            <consortium name="The Broad Institute Genomics Platform"/>
            <consortium name="The Broad Institute Genome Sequencing Center for Infectious Disease"/>
            <person name="Wu L."/>
            <person name="Ma J."/>
        </authorList>
    </citation>
    <scope>NUCLEOTIDE SEQUENCE [LARGE SCALE GENOMIC DNA]</scope>
    <source>
        <strain evidence="13">JCM 17705</strain>
    </source>
</reference>
<dbReference type="Pfam" id="PF13715">
    <property type="entry name" value="CarbopepD_reg_2"/>
    <property type="match status" value="1"/>
</dbReference>
<dbReference type="Gene3D" id="2.60.40.1120">
    <property type="entry name" value="Carboxypeptidase-like, regulatory domain"/>
    <property type="match status" value="1"/>
</dbReference>
<dbReference type="InterPro" id="IPR039426">
    <property type="entry name" value="TonB-dep_rcpt-like"/>
</dbReference>
<comment type="similarity">
    <text evidence="8 9">Belongs to the TonB-dependent receptor family.</text>
</comment>
<keyword evidence="12" id="KW-0675">Receptor</keyword>
<dbReference type="InterPro" id="IPR000531">
    <property type="entry name" value="Beta-barrel_TonB"/>
</dbReference>
<keyword evidence="2 8" id="KW-0813">Transport</keyword>
<sequence>MKSSFIPAHVPKRCKNGTLKPSPHLKAFSIVFFLFICQLVTTQVYAQGKQVSGTVIDQTKEPVIGATIKVKGLTTGVATDVNGKFSITVPDDKAVLVISSIGYTTKEVPVGAQTTLNISLAEQSKSLNEVVVIGYGSQKKGEITSATGHADTSDFRQSGSRNALDLIQGKIAGLQISRNGGSNPNSGVGIQLRGVVTLKGSASPLIVIDGIPGGNLDLLQQDDIESIDVLKDGSGAAIYGTSANAGVILITTKKAKEGPAQFNYSTYFRREYLAKRPDFLTASEFRDKINSGELDATDKGYSSDFFNDLVNKNNLSQNHNLSLQGGSNKTNYRASINYRDLQGFAKQNDRSEYTIRLSVNQKGLDDRLTAQINLATNYNNANLLGGGGWEEQLTKNPTYSNFNDDGSYYFETTSTNQLARLNQEKYKRQQQTSSADGKLELEIIPGLKGSIFTSYQRNSYIDAIYRDVNGEFSTENEIYKNGGYAERVTSLTQNFAIEPTINYNKTFGAHTIAGVLGYSYRYNQNEGFSANNYGFLNDLFEDNNLGAGSQILAGKAGISSFKNDDKLIAFFGRVNYTYNDKYMAQFILRREGSSRFGANHKWGYFPAASAGWTISKEDFMKNLTFVNNLKLRVGYGITGNSGFDNYASLVTLGTGGIYLYPDGEYRETYGPNSNPNPNLRYEKKQELNIGADFTLFNNRISGSLDVFKRTTKDLLDTYTTPQPPYVRETIYANVGTISSKGIELAVSFAAIKKQDFRWNMDLTASTTKNTLDSYSDDIFKVEFRRFGDIGGAGDLQQAITTYEGGPLGQFWGKRFAGFTDDGKWLFYNRNGEKVRNDQINNSQDRSVTDLAPIGNAIPKYYASWTNTFNYKGFDLRIFLRGKFDYDILNTTAISYGNKYASKTNLLRTAFTKYSQIQDTFMYSDYYLENGSFVKIDEITFGYTFKLKTKFIRNMRAYVTGQNLATFTKYSGNDPDFITDSGTGPGVDSRGPYPSTRSFLLGLTVGF</sequence>
<dbReference type="Pfam" id="PF00593">
    <property type="entry name" value="TonB_dep_Rec_b-barrel"/>
    <property type="match status" value="1"/>
</dbReference>
<keyword evidence="7 8" id="KW-0998">Cell outer membrane</keyword>
<dbReference type="NCBIfam" id="TIGR04057">
    <property type="entry name" value="SusC_RagA_signa"/>
    <property type="match status" value="1"/>
</dbReference>
<evidence type="ECO:0000256" key="4">
    <source>
        <dbReference type="ARBA" id="ARBA00022692"/>
    </source>
</evidence>
<protein>
    <submittedName>
        <fullName evidence="12">TonB-dependent receptor</fullName>
    </submittedName>
</protein>
<dbReference type="Pfam" id="PF07715">
    <property type="entry name" value="Plug"/>
    <property type="match status" value="1"/>
</dbReference>
<evidence type="ECO:0000256" key="6">
    <source>
        <dbReference type="ARBA" id="ARBA00023136"/>
    </source>
</evidence>
<evidence type="ECO:0000256" key="3">
    <source>
        <dbReference type="ARBA" id="ARBA00022452"/>
    </source>
</evidence>
<dbReference type="InterPro" id="IPR037066">
    <property type="entry name" value="Plug_dom_sf"/>
</dbReference>
<keyword evidence="4 8" id="KW-0812">Transmembrane</keyword>
<feature type="domain" description="TonB-dependent receptor plug" evidence="11">
    <location>
        <begin position="143"/>
        <end position="247"/>
    </location>
</feature>
<dbReference type="InterPro" id="IPR023997">
    <property type="entry name" value="TonB-dep_OMP_SusC/RagA_CS"/>
</dbReference>
<evidence type="ECO:0000256" key="7">
    <source>
        <dbReference type="ARBA" id="ARBA00023237"/>
    </source>
</evidence>
<dbReference type="InterPro" id="IPR008969">
    <property type="entry name" value="CarboxyPept-like_regulatory"/>
</dbReference>
<dbReference type="SUPFAM" id="SSF49464">
    <property type="entry name" value="Carboxypeptidase regulatory domain-like"/>
    <property type="match status" value="1"/>
</dbReference>
<proteinExistence type="inferred from homology"/>
<evidence type="ECO:0000313" key="12">
    <source>
        <dbReference type="EMBL" id="GAA4335141.1"/>
    </source>
</evidence>
<dbReference type="NCBIfam" id="TIGR04056">
    <property type="entry name" value="OMP_RagA_SusC"/>
    <property type="match status" value="1"/>
</dbReference>
<dbReference type="EMBL" id="BAABFT010000015">
    <property type="protein sequence ID" value="GAA4335141.1"/>
    <property type="molecule type" value="Genomic_DNA"/>
</dbReference>
<accession>A0ABP8H755</accession>
<feature type="domain" description="TonB-dependent receptor-like beta-barrel" evidence="10">
    <location>
        <begin position="373"/>
        <end position="842"/>
    </location>
</feature>
<keyword evidence="13" id="KW-1185">Reference proteome</keyword>
<comment type="caution">
    <text evidence="12">The sequence shown here is derived from an EMBL/GenBank/DDBJ whole genome shotgun (WGS) entry which is preliminary data.</text>
</comment>